<protein>
    <recommendedName>
        <fullName evidence="4">Thioesterase family protein</fullName>
    </recommendedName>
</protein>
<dbReference type="InterPro" id="IPR052389">
    <property type="entry name" value="Sec_Metab_Biosynth-Assoc"/>
</dbReference>
<dbReference type="SUPFAM" id="SSF54637">
    <property type="entry name" value="Thioesterase/thiol ester dehydrase-isomerase"/>
    <property type="match status" value="2"/>
</dbReference>
<dbReference type="PANTHER" id="PTHR38110:SF1">
    <property type="entry name" value="THIOESTERASE DOMAIN-CONTAINING PROTEIN"/>
    <property type="match status" value="1"/>
</dbReference>
<name>A0AAU7B370_9ACTN</name>
<feature type="domain" description="Acyl-CoA thioesterase-like C-terminal" evidence="2">
    <location>
        <begin position="134"/>
        <end position="262"/>
    </location>
</feature>
<sequence length="272" mass="29026">MDPSFDDDTALEPIGPGRWRGIISRRWYAAIGVNGGLIAAHATRAMMLAAGADRAPRSLTLHYLKAPTEGPIDYELTVERAGRSVTFVSLRGRRGDDVLITGVGVLAVDADGPGALVQPATGFPQAPPPAGLTRVRPGGSTSALLDNYDLRHAFGAEPVTGAEESLVGGWIRTIAPRPLDAIALAAYSDAWWPAVFPRLDGPALMPTLDLTIHWRAPVPDGEHPWVLCRLDTREAGGGIFDEQGELWSADGRLLLQSRQLALLRPMPGARPA</sequence>
<dbReference type="EMBL" id="CP114014">
    <property type="protein sequence ID" value="XAY08456.1"/>
    <property type="molecule type" value="Genomic_DNA"/>
</dbReference>
<dbReference type="InterPro" id="IPR049449">
    <property type="entry name" value="TesB_ACOT8-like_N"/>
</dbReference>
<dbReference type="KEGG" id="parq:DSM112329_05357"/>
<dbReference type="AlphaFoldDB" id="A0AAU7B370"/>
<dbReference type="RefSeq" id="WP_354699636.1">
    <property type="nucleotide sequence ID" value="NZ_CP114014.1"/>
</dbReference>
<gene>
    <name evidence="3" type="ORF">DSM112329_05357</name>
</gene>
<evidence type="ECO:0000313" key="3">
    <source>
        <dbReference type="EMBL" id="XAY08456.1"/>
    </source>
</evidence>
<organism evidence="3">
    <name type="scientific">Paraconexibacter sp. AEG42_29</name>
    <dbReference type="NCBI Taxonomy" id="2997339"/>
    <lineage>
        <taxon>Bacteria</taxon>
        <taxon>Bacillati</taxon>
        <taxon>Actinomycetota</taxon>
        <taxon>Thermoleophilia</taxon>
        <taxon>Solirubrobacterales</taxon>
        <taxon>Paraconexibacteraceae</taxon>
        <taxon>Paraconexibacter</taxon>
    </lineage>
</organism>
<reference evidence="3" key="1">
    <citation type="submission" date="2022-12" db="EMBL/GenBank/DDBJ databases">
        <title>Paraconexibacter alkalitolerans sp. nov. and Baekduia alba sp. nov., isolated from soil and emended description of the genera Paraconexibacter (Chun et al., 2020) and Baekduia (An et al., 2020).</title>
        <authorList>
            <person name="Vieira S."/>
            <person name="Huber K.J."/>
            <person name="Geppert A."/>
            <person name="Wolf J."/>
            <person name="Neumann-Schaal M."/>
            <person name="Muesken M."/>
            <person name="Overmann J."/>
        </authorList>
    </citation>
    <scope>NUCLEOTIDE SEQUENCE</scope>
    <source>
        <strain evidence="3">AEG42_29</strain>
    </source>
</reference>
<feature type="domain" description="Acyl-CoA thioesterase-like N-terminal HotDog" evidence="1">
    <location>
        <begin position="25"/>
        <end position="104"/>
    </location>
</feature>
<dbReference type="Pfam" id="PF20789">
    <property type="entry name" value="4HBT_3C"/>
    <property type="match status" value="1"/>
</dbReference>
<dbReference type="Gene3D" id="2.40.160.210">
    <property type="entry name" value="Acyl-CoA thioesterase, double hotdog domain"/>
    <property type="match status" value="1"/>
</dbReference>
<evidence type="ECO:0000259" key="2">
    <source>
        <dbReference type="Pfam" id="PF20789"/>
    </source>
</evidence>
<dbReference type="CDD" id="cd00556">
    <property type="entry name" value="Thioesterase_II"/>
    <property type="match status" value="1"/>
</dbReference>
<accession>A0AAU7B370</accession>
<dbReference type="InterPro" id="IPR029069">
    <property type="entry name" value="HotDog_dom_sf"/>
</dbReference>
<evidence type="ECO:0000259" key="1">
    <source>
        <dbReference type="Pfam" id="PF13622"/>
    </source>
</evidence>
<proteinExistence type="predicted"/>
<dbReference type="Pfam" id="PF13622">
    <property type="entry name" value="4HBT_3"/>
    <property type="match status" value="1"/>
</dbReference>
<dbReference type="InterPro" id="IPR049450">
    <property type="entry name" value="ACOT8-like_C"/>
</dbReference>
<dbReference type="PANTHER" id="PTHR38110">
    <property type="entry name" value="CHROMOSOME 23, WHOLE GENOME SHOTGUN SEQUENCE"/>
    <property type="match status" value="1"/>
</dbReference>
<dbReference type="InterPro" id="IPR042171">
    <property type="entry name" value="Acyl-CoA_hotdog"/>
</dbReference>
<evidence type="ECO:0008006" key="4">
    <source>
        <dbReference type="Google" id="ProtNLM"/>
    </source>
</evidence>